<gene>
    <name evidence="1" type="ORF">METZ01_LOCUS19684</name>
</gene>
<proteinExistence type="predicted"/>
<dbReference type="AlphaFoldDB" id="A0A381PIR1"/>
<evidence type="ECO:0008006" key="2">
    <source>
        <dbReference type="Google" id="ProtNLM"/>
    </source>
</evidence>
<dbReference type="EMBL" id="UINC01000994">
    <property type="protein sequence ID" value="SUZ66830.1"/>
    <property type="molecule type" value="Genomic_DNA"/>
</dbReference>
<reference evidence="1" key="1">
    <citation type="submission" date="2018-05" db="EMBL/GenBank/DDBJ databases">
        <authorList>
            <person name="Lanie J.A."/>
            <person name="Ng W.-L."/>
            <person name="Kazmierczak K.M."/>
            <person name="Andrzejewski T.M."/>
            <person name="Davidsen T.M."/>
            <person name="Wayne K.J."/>
            <person name="Tettelin H."/>
            <person name="Glass J.I."/>
            <person name="Rusch D."/>
            <person name="Podicherti R."/>
            <person name="Tsui H.-C.T."/>
            <person name="Winkler M.E."/>
        </authorList>
    </citation>
    <scope>NUCLEOTIDE SEQUENCE</scope>
</reference>
<accession>A0A381PIR1</accession>
<dbReference type="PROSITE" id="PS51257">
    <property type="entry name" value="PROKAR_LIPOPROTEIN"/>
    <property type="match status" value="1"/>
</dbReference>
<protein>
    <recommendedName>
        <fullName evidence="2">Lipoprotein</fullName>
    </recommendedName>
</protein>
<organism evidence="1">
    <name type="scientific">marine metagenome</name>
    <dbReference type="NCBI Taxonomy" id="408172"/>
    <lineage>
        <taxon>unclassified sequences</taxon>
        <taxon>metagenomes</taxon>
        <taxon>ecological metagenomes</taxon>
    </lineage>
</organism>
<sequence length="197" mass="21489">MPRIFPAVIVGILATIVIAACGGDTATPSVERAEIEKSEGVQVSVSPPLWRYVNSGWVSPVNEQYTNAFTRELRVAVITSAQEMKQFNSTVIGKRTLGTGTTLGRPEFPGSVVLAAYLLWLPVQGDPLSVVGLKIDGNRAVVDLELEVDAQGREYPYLYAPMTMVTVDRDEFPAEGPVSFEFRLDGELQVTLTDTLR</sequence>
<name>A0A381PIR1_9ZZZZ</name>
<evidence type="ECO:0000313" key="1">
    <source>
        <dbReference type="EMBL" id="SUZ66830.1"/>
    </source>
</evidence>